<accession>A0A9N9D177</accession>
<gene>
    <name evidence="1" type="ORF">AGERDE_LOCUS9983</name>
</gene>
<dbReference type="AlphaFoldDB" id="A0A9N9D177"/>
<dbReference type="EMBL" id="CAJVPL010002772">
    <property type="protein sequence ID" value="CAG8619292.1"/>
    <property type="molecule type" value="Genomic_DNA"/>
</dbReference>
<evidence type="ECO:0000313" key="1">
    <source>
        <dbReference type="EMBL" id="CAG8619292.1"/>
    </source>
</evidence>
<sequence>MNAKEKTNSICCHLNNILRETYYEQIHGKKGYSLGYYTTYYYLLKEYKKAGQLCANCQDFAKKDIIRTEENEEEETIYTLHPEVKNKYSLSSEPELVEVLTNLIASIDNIPYYSSSNMYSSLDEQDENHYPLPELTNLNLAKIFNDWTKTVTRSERLKAALSEDQVMMKFLLEAAISLNYDLIKRKGDEEKEDLKKQKELVDKLLTAFAEETTNRKQKEEKSS</sequence>
<dbReference type="OrthoDB" id="10669522at2759"/>
<comment type="caution">
    <text evidence="1">The sequence shown here is derived from an EMBL/GenBank/DDBJ whole genome shotgun (WGS) entry which is preliminary data.</text>
</comment>
<proteinExistence type="predicted"/>
<dbReference type="Proteomes" id="UP000789831">
    <property type="component" value="Unassembled WGS sequence"/>
</dbReference>
<reference evidence="1" key="1">
    <citation type="submission" date="2021-06" db="EMBL/GenBank/DDBJ databases">
        <authorList>
            <person name="Kallberg Y."/>
            <person name="Tangrot J."/>
            <person name="Rosling A."/>
        </authorList>
    </citation>
    <scope>NUCLEOTIDE SEQUENCE</scope>
    <source>
        <strain evidence="1">MT106</strain>
    </source>
</reference>
<evidence type="ECO:0000313" key="2">
    <source>
        <dbReference type="Proteomes" id="UP000789831"/>
    </source>
</evidence>
<organism evidence="1 2">
    <name type="scientific">Ambispora gerdemannii</name>
    <dbReference type="NCBI Taxonomy" id="144530"/>
    <lineage>
        <taxon>Eukaryota</taxon>
        <taxon>Fungi</taxon>
        <taxon>Fungi incertae sedis</taxon>
        <taxon>Mucoromycota</taxon>
        <taxon>Glomeromycotina</taxon>
        <taxon>Glomeromycetes</taxon>
        <taxon>Archaeosporales</taxon>
        <taxon>Ambisporaceae</taxon>
        <taxon>Ambispora</taxon>
    </lineage>
</organism>
<protein>
    <submittedName>
        <fullName evidence="1">1159_t:CDS:1</fullName>
    </submittedName>
</protein>
<keyword evidence="2" id="KW-1185">Reference proteome</keyword>
<name>A0A9N9D177_9GLOM</name>